<feature type="compositionally biased region" description="Polar residues" evidence="1">
    <location>
        <begin position="45"/>
        <end position="59"/>
    </location>
</feature>
<feature type="region of interest" description="Disordered" evidence="1">
    <location>
        <begin position="35"/>
        <end position="63"/>
    </location>
</feature>
<dbReference type="RefSeq" id="XP_015703126.1">
    <property type="nucleotide sequence ID" value="XM_015847217.1"/>
</dbReference>
<accession>A0A0A2V699</accession>
<keyword evidence="3" id="KW-1185">Reference proteome</keyword>
<evidence type="ECO:0000313" key="2">
    <source>
        <dbReference type="EMBL" id="KGQ01615.1"/>
    </source>
</evidence>
<reference evidence="2 3" key="1">
    <citation type="journal article" date="2011" name="PLoS Genet.">
        <title>Comparative genomic analysis of human fungal pathogens causing paracoccidioidomycosis.</title>
        <authorList>
            <person name="Desjardins C.A."/>
            <person name="Champion M.D."/>
            <person name="Holder J.W."/>
            <person name="Muszewska A."/>
            <person name="Goldberg J."/>
            <person name="Bailao A.M."/>
            <person name="Brigido M.M."/>
            <person name="Ferreira M.E."/>
            <person name="Garcia A.M."/>
            <person name="Grynberg M."/>
            <person name="Gujja S."/>
            <person name="Heiman D.I."/>
            <person name="Henn M.R."/>
            <person name="Kodira C.D."/>
            <person name="Leon-Narvaez H."/>
            <person name="Longo L.V."/>
            <person name="Ma L.J."/>
            <person name="Malavazi I."/>
            <person name="Matsuo A.L."/>
            <person name="Morais F.V."/>
            <person name="Pereira M."/>
            <person name="Rodriguez-Brito S."/>
            <person name="Sakthikumar S."/>
            <person name="Salem-Izacc S.M."/>
            <person name="Sykes S.M."/>
            <person name="Teixeira M.M."/>
            <person name="Vallejo M.C."/>
            <person name="Walter M.E."/>
            <person name="Yandava C."/>
            <person name="Young S."/>
            <person name="Zeng Q."/>
            <person name="Zucker J."/>
            <person name="Felipe M.S."/>
            <person name="Goldman G.H."/>
            <person name="Haas B.J."/>
            <person name="McEwen J.G."/>
            <person name="Nino-Vega G."/>
            <person name="Puccia R."/>
            <person name="San-Blas G."/>
            <person name="Soares C.M."/>
            <person name="Birren B.W."/>
            <person name="Cuomo C.A."/>
        </authorList>
    </citation>
    <scope>NUCLEOTIDE SEQUENCE [LARGE SCALE GENOMIC DNA]</scope>
    <source>
        <strain evidence="3">ATCC MYA-826 / Pb01</strain>
    </source>
</reference>
<evidence type="ECO:0000256" key="1">
    <source>
        <dbReference type="SAM" id="MobiDB-lite"/>
    </source>
</evidence>
<dbReference type="OrthoDB" id="1470350at2759"/>
<dbReference type="KEGG" id="pbl:PAAG_11596"/>
<dbReference type="PROSITE" id="PS51257">
    <property type="entry name" value="PROKAR_LIPOPROTEIN"/>
    <property type="match status" value="1"/>
</dbReference>
<gene>
    <name evidence="2" type="ORF">PAAG_11596</name>
</gene>
<organism evidence="2 3">
    <name type="scientific">Paracoccidioides lutzii (strain ATCC MYA-826 / Pb01)</name>
    <name type="common">Paracoccidioides brasiliensis</name>
    <dbReference type="NCBI Taxonomy" id="502779"/>
    <lineage>
        <taxon>Eukaryota</taxon>
        <taxon>Fungi</taxon>
        <taxon>Dikarya</taxon>
        <taxon>Ascomycota</taxon>
        <taxon>Pezizomycotina</taxon>
        <taxon>Eurotiomycetes</taxon>
        <taxon>Eurotiomycetidae</taxon>
        <taxon>Onygenales</taxon>
        <taxon>Ajellomycetaceae</taxon>
        <taxon>Paracoccidioides</taxon>
    </lineage>
</organism>
<proteinExistence type="predicted"/>
<dbReference type="EMBL" id="KN293998">
    <property type="protein sequence ID" value="KGQ01615.1"/>
    <property type="molecule type" value="Genomic_DNA"/>
</dbReference>
<dbReference type="HOGENOM" id="CLU_2073864_0_0_1"/>
<sequence>MASPLKPRPSSIAGSDTTASSMTYLVWTGCRDPAVQEQERLKTSPRPTSRSHTISSANYLPQRRHHQDATVIYRGAGFAAAGGAARRCGVGGSLDTWWDDGVGAGVDDAWGSGGFREA</sequence>
<dbReference type="AlphaFoldDB" id="A0A0A2V699"/>
<protein>
    <submittedName>
        <fullName evidence="2">Uncharacterized protein</fullName>
    </submittedName>
</protein>
<dbReference type="VEuPathDB" id="FungiDB:PAAG_11596"/>
<dbReference type="Proteomes" id="UP000002059">
    <property type="component" value="Partially assembled WGS sequence"/>
</dbReference>
<evidence type="ECO:0000313" key="3">
    <source>
        <dbReference type="Proteomes" id="UP000002059"/>
    </source>
</evidence>
<name>A0A0A2V699_PARBA</name>
<dbReference type="GeneID" id="26970538"/>